<dbReference type="PIRSF" id="PIRSF036407">
    <property type="entry name" value="Selenphspht_syn"/>
    <property type="match status" value="1"/>
</dbReference>
<protein>
    <submittedName>
        <fullName evidence="8">Selenide, water dikinase SelD</fullName>
        <ecNumber evidence="8">2.7.9.3</ecNumber>
    </submittedName>
</protein>
<dbReference type="PANTHER" id="PTHR10256">
    <property type="entry name" value="SELENIDE, WATER DIKINASE"/>
    <property type="match status" value="1"/>
</dbReference>
<feature type="domain" description="PurM-like C-terminal" evidence="7">
    <location>
        <begin position="147"/>
        <end position="328"/>
    </location>
</feature>
<dbReference type="Gene3D" id="3.30.1330.10">
    <property type="entry name" value="PurM-like, N-terminal domain"/>
    <property type="match status" value="1"/>
</dbReference>
<dbReference type="InterPro" id="IPR010918">
    <property type="entry name" value="PurM-like_C_dom"/>
</dbReference>
<dbReference type="GO" id="GO:0005524">
    <property type="term" value="F:ATP binding"/>
    <property type="evidence" value="ECO:0007669"/>
    <property type="project" value="UniProtKB-KW"/>
</dbReference>
<gene>
    <name evidence="8" type="primary">selD</name>
    <name evidence="8" type="ORF">F4Y08_16905</name>
</gene>
<sequence>MSQVLRQLNEMQGSGNGALRAGIQKPDDAAVWTLHEDQALIQTADFFTPIVDDPETFGAIAAANAMSDVFAMGGEVLFALNIAGMPESVGLDVLSAILAGGAKKVREAGGVVAGGHTVTNPELFYGLSVTGLGDPDHLLTKGESLDPGQTLWLTKPLGTGIVTTAHIVETHSLIDPGDLEAAIQSMLSLNAAAATAARTSGTRRGTDVTGFGLLGHACEMLDLDTQNHCGLRIKANSVPLLPNVLTYAQNGVQTRAAQRNPEHFGQSVHFADTVVPELRQVLWEAETSGGLLLAVPQGNEGAFEKACQDLGQNCWCIGEVAAESGIEVT</sequence>
<dbReference type="EC" id="2.7.9.3" evidence="8"/>
<evidence type="ECO:0000313" key="8">
    <source>
        <dbReference type="EMBL" id="MYD91981.1"/>
    </source>
</evidence>
<dbReference type="Pfam" id="PF00586">
    <property type="entry name" value="AIRS"/>
    <property type="match status" value="1"/>
</dbReference>
<keyword evidence="3 8" id="KW-0418">Kinase</keyword>
<keyword evidence="4" id="KW-0067">ATP-binding</keyword>
<dbReference type="InterPro" id="IPR036676">
    <property type="entry name" value="PurM-like_C_sf"/>
</dbReference>
<evidence type="ECO:0000256" key="5">
    <source>
        <dbReference type="ARBA" id="ARBA00023266"/>
    </source>
</evidence>
<evidence type="ECO:0000256" key="4">
    <source>
        <dbReference type="ARBA" id="ARBA00022840"/>
    </source>
</evidence>
<reference evidence="8" key="1">
    <citation type="submission" date="2019-09" db="EMBL/GenBank/DDBJ databases">
        <title>Characterisation of the sponge microbiome using genome-centric metagenomics.</title>
        <authorList>
            <person name="Engelberts J.P."/>
            <person name="Robbins S.J."/>
            <person name="De Goeij J.M."/>
            <person name="Aranda M."/>
            <person name="Bell S.C."/>
            <person name="Webster N.S."/>
        </authorList>
    </citation>
    <scope>NUCLEOTIDE SEQUENCE</scope>
    <source>
        <strain evidence="8">SB0662_bin_9</strain>
    </source>
</reference>
<dbReference type="PANTHER" id="PTHR10256:SF0">
    <property type="entry name" value="INACTIVE SELENIDE, WATER DIKINASE-LIKE PROTEIN-RELATED"/>
    <property type="match status" value="1"/>
</dbReference>
<organism evidence="8">
    <name type="scientific">Caldilineaceae bacterium SB0662_bin_9</name>
    <dbReference type="NCBI Taxonomy" id="2605258"/>
    <lineage>
        <taxon>Bacteria</taxon>
        <taxon>Bacillati</taxon>
        <taxon>Chloroflexota</taxon>
        <taxon>Caldilineae</taxon>
        <taxon>Caldilineales</taxon>
        <taxon>Caldilineaceae</taxon>
    </lineage>
</organism>
<evidence type="ECO:0000256" key="1">
    <source>
        <dbReference type="ARBA" id="ARBA00022679"/>
    </source>
</evidence>
<comment type="caution">
    <text evidence="8">The sequence shown here is derived from an EMBL/GenBank/DDBJ whole genome shotgun (WGS) entry which is preliminary data.</text>
</comment>
<dbReference type="AlphaFoldDB" id="A0A6B1DX64"/>
<dbReference type="Pfam" id="PF02769">
    <property type="entry name" value="AIRS_C"/>
    <property type="match status" value="1"/>
</dbReference>
<name>A0A6B1DX64_9CHLR</name>
<dbReference type="EMBL" id="VXPY01000122">
    <property type="protein sequence ID" value="MYD91981.1"/>
    <property type="molecule type" value="Genomic_DNA"/>
</dbReference>
<dbReference type="InterPro" id="IPR004536">
    <property type="entry name" value="SPS/SelD"/>
</dbReference>
<dbReference type="SUPFAM" id="SSF55326">
    <property type="entry name" value="PurM N-terminal domain-like"/>
    <property type="match status" value="1"/>
</dbReference>
<dbReference type="NCBIfam" id="TIGR00476">
    <property type="entry name" value="selD"/>
    <property type="match status" value="1"/>
</dbReference>
<keyword evidence="1 8" id="KW-0808">Transferase</keyword>
<proteinExistence type="predicted"/>
<evidence type="ECO:0000259" key="6">
    <source>
        <dbReference type="Pfam" id="PF00586"/>
    </source>
</evidence>
<evidence type="ECO:0000256" key="2">
    <source>
        <dbReference type="ARBA" id="ARBA00022741"/>
    </source>
</evidence>
<dbReference type="SUPFAM" id="SSF56042">
    <property type="entry name" value="PurM C-terminal domain-like"/>
    <property type="match status" value="1"/>
</dbReference>
<dbReference type="CDD" id="cd02195">
    <property type="entry name" value="SelD"/>
    <property type="match status" value="1"/>
</dbReference>
<dbReference type="InterPro" id="IPR036921">
    <property type="entry name" value="PurM-like_N_sf"/>
</dbReference>
<dbReference type="GO" id="GO:0004756">
    <property type="term" value="F:selenide, water dikinase activity"/>
    <property type="evidence" value="ECO:0007669"/>
    <property type="project" value="UniProtKB-EC"/>
</dbReference>
<keyword evidence="5" id="KW-0711">Selenium</keyword>
<evidence type="ECO:0000256" key="3">
    <source>
        <dbReference type="ARBA" id="ARBA00022777"/>
    </source>
</evidence>
<feature type="domain" description="PurM-like N-terminal" evidence="6">
    <location>
        <begin position="27"/>
        <end position="132"/>
    </location>
</feature>
<accession>A0A6B1DX64</accession>
<dbReference type="Gene3D" id="3.90.650.10">
    <property type="entry name" value="PurM-like C-terminal domain"/>
    <property type="match status" value="1"/>
</dbReference>
<evidence type="ECO:0000259" key="7">
    <source>
        <dbReference type="Pfam" id="PF02769"/>
    </source>
</evidence>
<dbReference type="GO" id="GO:0005737">
    <property type="term" value="C:cytoplasm"/>
    <property type="evidence" value="ECO:0007669"/>
    <property type="project" value="TreeGrafter"/>
</dbReference>
<dbReference type="InterPro" id="IPR016188">
    <property type="entry name" value="PurM-like_N"/>
</dbReference>
<keyword evidence="2" id="KW-0547">Nucleotide-binding</keyword>
<dbReference type="GO" id="GO:0016260">
    <property type="term" value="P:selenocysteine biosynthetic process"/>
    <property type="evidence" value="ECO:0007669"/>
    <property type="project" value="TreeGrafter"/>
</dbReference>